<dbReference type="AlphaFoldDB" id="A0A8K0P874"/>
<dbReference type="PANTHER" id="PTHR45913:SF5">
    <property type="entry name" value="GENERAL TRANSCRIPTION FACTOR II-I REPEAT DOMAIN-CONTAINING PROTEIN 2A-LIKE PROTEIN"/>
    <property type="match status" value="1"/>
</dbReference>
<dbReference type="Proteomes" id="UP000792457">
    <property type="component" value="Unassembled WGS sequence"/>
</dbReference>
<evidence type="ECO:0000313" key="2">
    <source>
        <dbReference type="Proteomes" id="UP000792457"/>
    </source>
</evidence>
<gene>
    <name evidence="1" type="ORF">J437_LFUL013898</name>
</gene>
<keyword evidence="2" id="KW-1185">Reference proteome</keyword>
<accession>A0A8K0P874</accession>
<dbReference type="PANTHER" id="PTHR45913">
    <property type="entry name" value="EPM2A-INTERACTING PROTEIN 1"/>
    <property type="match status" value="1"/>
</dbReference>
<sequence length="391" mass="44514">MLAKVNKEESLFALAVDECEDLLSMETLTAHTRGEDIFLAVKKACTQSGVDLKNLRGICTDGAPAMTGKQQGLVARMSYYFSKEHGSCSKSAVLDNILKDVNRVISFIRANALNHRQFLELLHTSESFDELSQGETSHRVLLLHKEIVEFYSMKNKDCPLLNNDFLTSLAFLVDLLTHVNYLNQNLQGKATTVCLMHRKIKDFCDKCRLLKSHLQQGNFYHFPQLMGLIDSKEVKPDQIPTVRFSGILDGLLQEFANRFQDFEKISATIRLVASPHLVETESAQLHLQMELVELKNNEQLVKKFTEESDLPDTWKSAVEYPQLRELARNILVLFGSTYFCEATFSRMKYLKNKYQTRLVDRNLESGIRLMVSSESPDFASLSANMQEQGSH</sequence>
<organism evidence="1 2">
    <name type="scientific">Ladona fulva</name>
    <name type="common">Scarce chaser dragonfly</name>
    <name type="synonym">Libellula fulva</name>
    <dbReference type="NCBI Taxonomy" id="123851"/>
    <lineage>
        <taxon>Eukaryota</taxon>
        <taxon>Metazoa</taxon>
        <taxon>Ecdysozoa</taxon>
        <taxon>Arthropoda</taxon>
        <taxon>Hexapoda</taxon>
        <taxon>Insecta</taxon>
        <taxon>Pterygota</taxon>
        <taxon>Palaeoptera</taxon>
        <taxon>Odonata</taxon>
        <taxon>Epiprocta</taxon>
        <taxon>Anisoptera</taxon>
        <taxon>Libelluloidea</taxon>
        <taxon>Libellulidae</taxon>
        <taxon>Ladona</taxon>
    </lineage>
</organism>
<dbReference type="OrthoDB" id="8040502at2759"/>
<reference evidence="1" key="1">
    <citation type="submission" date="2013-04" db="EMBL/GenBank/DDBJ databases">
        <authorList>
            <person name="Qu J."/>
            <person name="Murali S.C."/>
            <person name="Bandaranaike D."/>
            <person name="Bellair M."/>
            <person name="Blankenburg K."/>
            <person name="Chao H."/>
            <person name="Dinh H."/>
            <person name="Doddapaneni H."/>
            <person name="Downs B."/>
            <person name="Dugan-Rocha S."/>
            <person name="Elkadiri S."/>
            <person name="Gnanaolivu R.D."/>
            <person name="Hernandez B."/>
            <person name="Javaid M."/>
            <person name="Jayaseelan J.C."/>
            <person name="Lee S."/>
            <person name="Li M."/>
            <person name="Ming W."/>
            <person name="Munidasa M."/>
            <person name="Muniz J."/>
            <person name="Nguyen L."/>
            <person name="Ongeri F."/>
            <person name="Osuji N."/>
            <person name="Pu L.-L."/>
            <person name="Puazo M."/>
            <person name="Qu C."/>
            <person name="Quiroz J."/>
            <person name="Raj R."/>
            <person name="Weissenberger G."/>
            <person name="Xin Y."/>
            <person name="Zou X."/>
            <person name="Han Y."/>
            <person name="Richards S."/>
            <person name="Worley K."/>
            <person name="Muzny D."/>
            <person name="Gibbs R."/>
        </authorList>
    </citation>
    <scope>NUCLEOTIDE SEQUENCE</scope>
    <source>
        <strain evidence="1">Sampled in the wild</strain>
    </source>
</reference>
<dbReference type="EMBL" id="KZ309798">
    <property type="protein sequence ID" value="KAG8239675.1"/>
    <property type="molecule type" value="Genomic_DNA"/>
</dbReference>
<proteinExistence type="predicted"/>
<dbReference type="InterPro" id="IPR012337">
    <property type="entry name" value="RNaseH-like_sf"/>
</dbReference>
<protein>
    <submittedName>
        <fullName evidence="1">Uncharacterized protein</fullName>
    </submittedName>
</protein>
<evidence type="ECO:0000313" key="1">
    <source>
        <dbReference type="EMBL" id="KAG8239675.1"/>
    </source>
</evidence>
<name>A0A8K0P874_LADFU</name>
<reference evidence="1" key="2">
    <citation type="submission" date="2017-10" db="EMBL/GenBank/DDBJ databases">
        <title>Ladona fulva Genome sequencing and assembly.</title>
        <authorList>
            <person name="Murali S."/>
            <person name="Richards S."/>
            <person name="Bandaranaike D."/>
            <person name="Bellair M."/>
            <person name="Blankenburg K."/>
            <person name="Chao H."/>
            <person name="Dinh H."/>
            <person name="Doddapaneni H."/>
            <person name="Dugan-Rocha S."/>
            <person name="Elkadiri S."/>
            <person name="Gnanaolivu R."/>
            <person name="Hernandez B."/>
            <person name="Skinner E."/>
            <person name="Javaid M."/>
            <person name="Lee S."/>
            <person name="Li M."/>
            <person name="Ming W."/>
            <person name="Munidasa M."/>
            <person name="Muniz J."/>
            <person name="Nguyen L."/>
            <person name="Hughes D."/>
            <person name="Osuji N."/>
            <person name="Pu L.-L."/>
            <person name="Puazo M."/>
            <person name="Qu C."/>
            <person name="Quiroz J."/>
            <person name="Raj R."/>
            <person name="Weissenberger G."/>
            <person name="Xin Y."/>
            <person name="Zou X."/>
            <person name="Han Y."/>
            <person name="Worley K."/>
            <person name="Muzny D."/>
            <person name="Gibbs R."/>
        </authorList>
    </citation>
    <scope>NUCLEOTIDE SEQUENCE</scope>
    <source>
        <strain evidence="1">Sampled in the wild</strain>
    </source>
</reference>
<comment type="caution">
    <text evidence="1">The sequence shown here is derived from an EMBL/GenBank/DDBJ whole genome shotgun (WGS) entry which is preliminary data.</text>
</comment>
<dbReference type="SUPFAM" id="SSF53098">
    <property type="entry name" value="Ribonuclease H-like"/>
    <property type="match status" value="1"/>
</dbReference>